<evidence type="ECO:0000313" key="2">
    <source>
        <dbReference type="EMBL" id="GME79371.1"/>
    </source>
</evidence>
<reference evidence="2" key="1">
    <citation type="submission" date="2023-04" db="EMBL/GenBank/DDBJ databases">
        <title>Candida boidinii NBRC 10035.</title>
        <authorList>
            <person name="Ichikawa N."/>
            <person name="Sato H."/>
            <person name="Tonouchi N."/>
        </authorList>
    </citation>
    <scope>NUCLEOTIDE SEQUENCE</scope>
    <source>
        <strain evidence="2">NBRC 10035</strain>
    </source>
</reference>
<organism evidence="2 3">
    <name type="scientific">Candida boidinii</name>
    <name type="common">Yeast</name>
    <dbReference type="NCBI Taxonomy" id="5477"/>
    <lineage>
        <taxon>Eukaryota</taxon>
        <taxon>Fungi</taxon>
        <taxon>Dikarya</taxon>
        <taxon>Ascomycota</taxon>
        <taxon>Saccharomycotina</taxon>
        <taxon>Pichiomycetes</taxon>
        <taxon>Pichiales</taxon>
        <taxon>Pichiaceae</taxon>
        <taxon>Ogataea</taxon>
        <taxon>Ogataea/Candida clade</taxon>
    </lineage>
</organism>
<accession>A0A9W6WD71</accession>
<evidence type="ECO:0000256" key="1">
    <source>
        <dbReference type="SAM" id="MobiDB-lite"/>
    </source>
</evidence>
<proteinExistence type="predicted"/>
<dbReference type="Proteomes" id="UP001165120">
    <property type="component" value="Unassembled WGS sequence"/>
</dbReference>
<dbReference type="AlphaFoldDB" id="A0A9W6WD71"/>
<protein>
    <submittedName>
        <fullName evidence="2">Unnamed protein product</fullName>
    </submittedName>
</protein>
<gene>
    <name evidence="2" type="ORF">Cboi02_000609900</name>
</gene>
<feature type="region of interest" description="Disordered" evidence="1">
    <location>
        <begin position="1"/>
        <end position="20"/>
    </location>
</feature>
<keyword evidence="3" id="KW-1185">Reference proteome</keyword>
<name>A0A9W6WD71_CANBO</name>
<comment type="caution">
    <text evidence="2">The sequence shown here is derived from an EMBL/GenBank/DDBJ whole genome shotgun (WGS) entry which is preliminary data.</text>
</comment>
<evidence type="ECO:0000313" key="3">
    <source>
        <dbReference type="Proteomes" id="UP001165120"/>
    </source>
</evidence>
<sequence length="83" mass="8776">MSTVHLPLAGSKTMTSSSLSNSNIDLSAFNWWPDIELFVSKVDSDVTIAADPTGSLFIIEDDDPDIALELVPGAASLEDPGLL</sequence>
<dbReference type="EMBL" id="BSXN01003494">
    <property type="protein sequence ID" value="GME79371.1"/>
    <property type="molecule type" value="Genomic_DNA"/>
</dbReference>